<accession>A0ABY4IR43</accession>
<evidence type="ECO:0000313" key="1">
    <source>
        <dbReference type="EMBL" id="UPL14120.1"/>
    </source>
</evidence>
<dbReference type="EMBL" id="CP078077">
    <property type="protein sequence ID" value="UPL14120.1"/>
    <property type="molecule type" value="Genomic_DNA"/>
</dbReference>
<proteinExistence type="predicted"/>
<keyword evidence="2" id="KW-1185">Reference proteome</keyword>
<dbReference type="RefSeq" id="WP_247957241.1">
    <property type="nucleotide sequence ID" value="NZ_CP078077.1"/>
</dbReference>
<sequence>MEWIANPTVGDWLRKRLDTRAGTMHAAVPQGFEAYARVFHRGFTRSLPGRAVPAPEEWERMPNAERERLQGEFVDAEVTWAETAAAFGTTMHALAQWHRLVRTPMAGDWRTRIAPDGREFDAPTEGELDPSLLPVVADVLAAHTSTPDAGFAALWEGWGNLVGHLGMPANPGLFGPSGGDDPHHQAMLGRSTHDPFNNVFRKPTWQEGLLPREVSEGPRLELPDRAHVLFSAGPRAFADPDWVLGAPWRDRPSEQDGFPAYAQSPNLIWPEDRAWVMVTEIDADSTVIAGSGDLIRALCADDRIEALPLREGSALTWDSDEVNR</sequence>
<protein>
    <submittedName>
        <fullName evidence="1">Uncharacterized protein</fullName>
    </submittedName>
</protein>
<gene>
    <name evidence="1" type="ORF">KV396_06375</name>
</gene>
<dbReference type="Proteomes" id="UP000831963">
    <property type="component" value="Chromosome"/>
</dbReference>
<reference evidence="1 2" key="1">
    <citation type="submission" date="2021-06" db="EMBL/GenBank/DDBJ databases">
        <title>Genome-based taxonomic framework of Microbacterium strains isolated from marine environment, the description of four new species and reclassification of four preexisting species.</title>
        <authorList>
            <person name="Lee S.D."/>
            <person name="Kim S.-M."/>
            <person name="Byeon Y.-S."/>
            <person name="Yang H.L."/>
            <person name="Kim I.S."/>
        </authorList>
    </citation>
    <scope>NUCLEOTIDE SEQUENCE [LARGE SCALE GENOMIC DNA]</scope>
    <source>
        <strain evidence="1 2">SSW1-36</strain>
    </source>
</reference>
<name>A0ABY4IR43_9MICO</name>
<organism evidence="1 2">
    <name type="scientific">Microbacterium galbinum</name>
    <dbReference type="NCBI Taxonomy" id="2851646"/>
    <lineage>
        <taxon>Bacteria</taxon>
        <taxon>Bacillati</taxon>
        <taxon>Actinomycetota</taxon>
        <taxon>Actinomycetes</taxon>
        <taxon>Micrococcales</taxon>
        <taxon>Microbacteriaceae</taxon>
        <taxon>Microbacterium</taxon>
    </lineage>
</organism>
<evidence type="ECO:0000313" key="2">
    <source>
        <dbReference type="Proteomes" id="UP000831963"/>
    </source>
</evidence>